<sequence length="143" mass="14497">MAKKTKTKAVKVETGEPTTKRGLSRKVKILAGCATMFAIVSGAGGAYLLTQSPAHAVETVEAGPPPIPVPMPVELVASAAQLQASDYQIVSIFQNEAIVATRDNLVRLKIGSSAPGIGTVTAIQAGDNGGGAIVGTDATLKSL</sequence>
<feature type="transmembrane region" description="Helical" evidence="1">
    <location>
        <begin position="29"/>
        <end position="49"/>
    </location>
</feature>
<dbReference type="RefSeq" id="WP_058634259.1">
    <property type="nucleotide sequence ID" value="NZ_LDPZ01000013.1"/>
</dbReference>
<gene>
    <name evidence="2" type="ORF">NS226_06285</name>
</gene>
<comment type="caution">
    <text evidence="2">The sequence shown here is derived from an EMBL/GenBank/DDBJ whole genome shotgun (WGS) entry which is preliminary data.</text>
</comment>
<accession>A0A175RAJ3</accession>
<evidence type="ECO:0000313" key="2">
    <source>
        <dbReference type="EMBL" id="KTQ96731.1"/>
    </source>
</evidence>
<proteinExistence type="predicted"/>
<evidence type="ECO:0000256" key="1">
    <source>
        <dbReference type="SAM" id="Phobius"/>
    </source>
</evidence>
<dbReference type="EMBL" id="LDPZ01000013">
    <property type="protein sequence ID" value="KTQ96731.1"/>
    <property type="molecule type" value="Genomic_DNA"/>
</dbReference>
<dbReference type="Proteomes" id="UP000078272">
    <property type="component" value="Unassembled WGS sequence"/>
</dbReference>
<reference evidence="2 3" key="1">
    <citation type="journal article" date="2016" name="Front. Microbiol.">
        <title>Genomic Resource of Rice Seed Associated Bacteria.</title>
        <authorList>
            <person name="Midha S."/>
            <person name="Bansal K."/>
            <person name="Sharma S."/>
            <person name="Kumar N."/>
            <person name="Patil P.P."/>
            <person name="Chaudhry V."/>
            <person name="Patil P.B."/>
        </authorList>
    </citation>
    <scope>NUCLEOTIDE SEQUENCE [LARGE SCALE GENOMIC DNA]</scope>
    <source>
        <strain evidence="2 3">NS226</strain>
    </source>
</reference>
<evidence type="ECO:0000313" key="3">
    <source>
        <dbReference type="Proteomes" id="UP000078272"/>
    </source>
</evidence>
<keyword evidence="1" id="KW-0812">Transmembrane</keyword>
<keyword evidence="1" id="KW-0472">Membrane</keyword>
<protein>
    <submittedName>
        <fullName evidence="2">Uncharacterized protein</fullName>
    </submittedName>
</protein>
<name>A0A175RAJ3_9HYPH</name>
<organism evidence="2 3">
    <name type="scientific">Aureimonas ureilytica</name>
    <dbReference type="NCBI Taxonomy" id="401562"/>
    <lineage>
        <taxon>Bacteria</taxon>
        <taxon>Pseudomonadati</taxon>
        <taxon>Pseudomonadota</taxon>
        <taxon>Alphaproteobacteria</taxon>
        <taxon>Hyphomicrobiales</taxon>
        <taxon>Aurantimonadaceae</taxon>
        <taxon>Aureimonas</taxon>
    </lineage>
</organism>
<dbReference type="AlphaFoldDB" id="A0A175RAJ3"/>
<keyword evidence="1" id="KW-1133">Transmembrane helix</keyword>
<dbReference type="OrthoDB" id="7909075at2"/>
<dbReference type="PATRIC" id="fig|401562.3.peg.544"/>